<evidence type="ECO:0000313" key="4">
    <source>
        <dbReference type="Proteomes" id="UP001363010"/>
    </source>
</evidence>
<dbReference type="RefSeq" id="WP_340367005.1">
    <property type="nucleotide sequence ID" value="NZ_JBBKZV010000027.1"/>
</dbReference>
<organism evidence="3 4">
    <name type="scientific">Variovorax humicola</name>
    <dbReference type="NCBI Taxonomy" id="1769758"/>
    <lineage>
        <taxon>Bacteria</taxon>
        <taxon>Pseudomonadati</taxon>
        <taxon>Pseudomonadota</taxon>
        <taxon>Betaproteobacteria</taxon>
        <taxon>Burkholderiales</taxon>
        <taxon>Comamonadaceae</taxon>
        <taxon>Variovorax</taxon>
    </lineage>
</organism>
<name>A0ABU8W8N8_9BURK</name>
<gene>
    <name evidence="3" type="ORF">WKW80_28305</name>
</gene>
<dbReference type="PANTHER" id="PTHR11895:SF7">
    <property type="entry name" value="GLUTAMYL-TRNA(GLN) AMIDOTRANSFERASE SUBUNIT A, MITOCHONDRIAL"/>
    <property type="match status" value="1"/>
</dbReference>
<evidence type="ECO:0000259" key="2">
    <source>
        <dbReference type="Pfam" id="PF01425"/>
    </source>
</evidence>
<dbReference type="InterPro" id="IPR036928">
    <property type="entry name" value="AS_sf"/>
</dbReference>
<sequence>MNRSARDLASLIRRKELSPVEVVRAALDRIDARSELNAFITITADQAMDAARKAESEVMAGGILPPLHGIPYSVKDLTLTAGVRTTMGSAIYEDFVPKEDAVAVARSKAAGAILIGKTTTPEFGHKQVPTAPIFGRTLSPINPRYIPGASSCGAAVAIAAGMGSLALGTDGGGSIRIPASCCGIVGLKPTLGVVPHLQAPDLFSVNSFVGPMARDTADTALLFDVIRGFDSRDPYGQCQMPAGRSAPLTLKGVKVAWLPTAGNPVDPEVASITEAAVRLMERQGAIVEVVNLDFVALERHFLVVLQSMLAARVGANLERFGPRLDASLIDTVMKGRQLSAVALNEAGFAKTQCFAKLQALFETFDVLVSPTVSAPPLPVDMDVSGDIEIAGKPAGTVRGAWYPYTYPMNLTGHPALSMPCGHSAIGLPIGLQLAGRWYDDGYLLGIASLLEELLKP</sequence>
<keyword evidence="4" id="KW-1185">Reference proteome</keyword>
<dbReference type="InterPro" id="IPR023631">
    <property type="entry name" value="Amidase_dom"/>
</dbReference>
<dbReference type="PANTHER" id="PTHR11895">
    <property type="entry name" value="TRANSAMIDASE"/>
    <property type="match status" value="1"/>
</dbReference>
<dbReference type="SUPFAM" id="SSF75304">
    <property type="entry name" value="Amidase signature (AS) enzymes"/>
    <property type="match status" value="1"/>
</dbReference>
<dbReference type="Proteomes" id="UP001363010">
    <property type="component" value="Unassembled WGS sequence"/>
</dbReference>
<proteinExistence type="inferred from homology"/>
<comment type="similarity">
    <text evidence="1">Belongs to the amidase family.</text>
</comment>
<dbReference type="EMBL" id="JBBKZV010000027">
    <property type="protein sequence ID" value="MEJ8825889.1"/>
    <property type="molecule type" value="Genomic_DNA"/>
</dbReference>
<dbReference type="Gene3D" id="3.90.1300.10">
    <property type="entry name" value="Amidase signature (AS) domain"/>
    <property type="match status" value="1"/>
</dbReference>
<dbReference type="Pfam" id="PF01425">
    <property type="entry name" value="Amidase"/>
    <property type="match status" value="1"/>
</dbReference>
<feature type="domain" description="Amidase" evidence="2">
    <location>
        <begin position="21"/>
        <end position="444"/>
    </location>
</feature>
<accession>A0ABU8W8N8</accession>
<reference evidence="3 4" key="1">
    <citation type="submission" date="2024-03" db="EMBL/GenBank/DDBJ databases">
        <title>Novel species of the genus Variovorax.</title>
        <authorList>
            <person name="Liu Q."/>
            <person name="Xin Y.-H."/>
        </authorList>
    </citation>
    <scope>NUCLEOTIDE SEQUENCE [LARGE SCALE GENOMIC DNA]</scope>
    <source>
        <strain evidence="3 4">KACC 18501</strain>
    </source>
</reference>
<comment type="caution">
    <text evidence="3">The sequence shown here is derived from an EMBL/GenBank/DDBJ whole genome shotgun (WGS) entry which is preliminary data.</text>
</comment>
<evidence type="ECO:0000256" key="1">
    <source>
        <dbReference type="ARBA" id="ARBA00009199"/>
    </source>
</evidence>
<protein>
    <submittedName>
        <fullName evidence="3">Amidase</fullName>
    </submittedName>
</protein>
<dbReference type="InterPro" id="IPR000120">
    <property type="entry name" value="Amidase"/>
</dbReference>
<evidence type="ECO:0000313" key="3">
    <source>
        <dbReference type="EMBL" id="MEJ8825889.1"/>
    </source>
</evidence>